<protein>
    <submittedName>
        <fullName evidence="1">Uncharacterized protein</fullName>
    </submittedName>
</protein>
<gene>
    <name evidence="1" type="ORF">POF50_025730</name>
</gene>
<dbReference type="AlphaFoldDB" id="A0AA90K041"/>
<comment type="caution">
    <text evidence="1">The sequence shown here is derived from an EMBL/GenBank/DDBJ whole genome shotgun (WGS) entry which is preliminary data.</text>
</comment>
<dbReference type="EMBL" id="JABXJJ020000035">
    <property type="protein sequence ID" value="MDI5972701.1"/>
    <property type="molecule type" value="Genomic_DNA"/>
</dbReference>
<proteinExistence type="predicted"/>
<organism evidence="1">
    <name type="scientific">Streptantibioticus silvisoli</name>
    <dbReference type="NCBI Taxonomy" id="2705255"/>
    <lineage>
        <taxon>Bacteria</taxon>
        <taxon>Bacillati</taxon>
        <taxon>Actinomycetota</taxon>
        <taxon>Actinomycetes</taxon>
        <taxon>Kitasatosporales</taxon>
        <taxon>Streptomycetaceae</taxon>
        <taxon>Streptantibioticus</taxon>
    </lineage>
</organism>
<reference evidence="1" key="1">
    <citation type="submission" date="2023-05" db="EMBL/GenBank/DDBJ databases">
        <title>Streptantibioticus silvisoli sp. nov., acidotolerant actinomycetes 1 from pine litter.</title>
        <authorList>
            <person name="Swiecimska M."/>
            <person name="Golinska P."/>
            <person name="Sangal V."/>
            <person name="Wachnowicz B."/>
            <person name="Goodfellow M."/>
        </authorList>
    </citation>
    <scope>NUCLEOTIDE SEQUENCE</scope>
    <source>
        <strain evidence="1">SL13</strain>
    </source>
</reference>
<sequence>MTKRSIARLLAGPTAAVLLGLGIATVAASPPVPPAANRSTARR</sequence>
<dbReference type="RefSeq" id="WP_271312283.1">
    <property type="nucleotide sequence ID" value="NZ_JABXJJ020000035.1"/>
</dbReference>
<name>A0AA90K041_9ACTN</name>
<accession>A0AA90K041</accession>
<evidence type="ECO:0000313" key="1">
    <source>
        <dbReference type="EMBL" id="MDI5972701.1"/>
    </source>
</evidence>